<dbReference type="InterPro" id="IPR050810">
    <property type="entry name" value="Bact_Secretion_Sys_Channel"/>
</dbReference>
<keyword evidence="4" id="KW-1185">Reference proteome</keyword>
<feature type="domain" description="SPI-1 type 3 secretion system secretin N0" evidence="2">
    <location>
        <begin position="65"/>
        <end position="124"/>
    </location>
</feature>
<feature type="chain" id="PRO_5046560333" description="SPI-1 type 3 secretion system secretin N0 domain-containing protein" evidence="1">
    <location>
        <begin position="24"/>
        <end position="492"/>
    </location>
</feature>
<comment type="caution">
    <text evidence="3">The sequence shown here is derived from an EMBL/GenBank/DDBJ whole genome shotgun (WGS) entry which is preliminary data.</text>
</comment>
<dbReference type="RefSeq" id="WP_408334346.1">
    <property type="nucleotide sequence ID" value="NZ_JAQQCF010000004.1"/>
</dbReference>
<protein>
    <recommendedName>
        <fullName evidence="2">SPI-1 type 3 secretion system secretin N0 domain-containing protein</fullName>
    </recommendedName>
</protein>
<accession>A0ABW9DN79</accession>
<dbReference type="Proteomes" id="UP001629432">
    <property type="component" value="Unassembled WGS sequence"/>
</dbReference>
<dbReference type="EMBL" id="JAQQCF010000004">
    <property type="protein sequence ID" value="MFM0636389.1"/>
    <property type="molecule type" value="Genomic_DNA"/>
</dbReference>
<name>A0ABW9DN79_9BURK</name>
<dbReference type="InterPro" id="IPR049034">
    <property type="entry name" value="T3S_SPI-1_N0"/>
</dbReference>
<dbReference type="Pfam" id="PF21304">
    <property type="entry name" value="T3S_SPI-1_N0"/>
    <property type="match status" value="1"/>
</dbReference>
<evidence type="ECO:0000313" key="3">
    <source>
        <dbReference type="EMBL" id="MFM0636389.1"/>
    </source>
</evidence>
<evidence type="ECO:0000259" key="2">
    <source>
        <dbReference type="Pfam" id="PF21304"/>
    </source>
</evidence>
<dbReference type="Gene3D" id="3.55.50.30">
    <property type="match status" value="1"/>
</dbReference>
<feature type="signal peptide" evidence="1">
    <location>
        <begin position="1"/>
        <end position="23"/>
    </location>
</feature>
<organism evidence="3 4">
    <name type="scientific">Paraburkholderia metrosideri</name>
    <dbReference type="NCBI Taxonomy" id="580937"/>
    <lineage>
        <taxon>Bacteria</taxon>
        <taxon>Pseudomonadati</taxon>
        <taxon>Pseudomonadota</taxon>
        <taxon>Betaproteobacteria</taxon>
        <taxon>Burkholderiales</taxon>
        <taxon>Burkholderiaceae</taxon>
        <taxon>Paraburkholderia</taxon>
    </lineage>
</organism>
<proteinExistence type="predicted"/>
<reference evidence="3 4" key="1">
    <citation type="journal article" date="2024" name="Chem. Sci.">
        <title>Discovery of megapolipeptins by genome mining of a Burkholderiales bacteria collection.</title>
        <authorList>
            <person name="Paulo B.S."/>
            <person name="Recchia M.J.J."/>
            <person name="Lee S."/>
            <person name="Fergusson C.H."/>
            <person name="Romanowski S.B."/>
            <person name="Hernandez A."/>
            <person name="Krull N."/>
            <person name="Liu D.Y."/>
            <person name="Cavanagh H."/>
            <person name="Bos A."/>
            <person name="Gray C.A."/>
            <person name="Murphy B.T."/>
            <person name="Linington R.G."/>
            <person name="Eustaquio A.S."/>
        </authorList>
    </citation>
    <scope>NUCLEOTIDE SEQUENCE [LARGE SCALE GENOMIC DNA]</scope>
    <source>
        <strain evidence="3 4">RL17-338-BIC-A</strain>
    </source>
</reference>
<dbReference type="InterPro" id="IPR038591">
    <property type="entry name" value="NolW-like_sf"/>
</dbReference>
<dbReference type="Gene3D" id="3.30.1370.120">
    <property type="match status" value="1"/>
</dbReference>
<evidence type="ECO:0000256" key="1">
    <source>
        <dbReference type="SAM" id="SignalP"/>
    </source>
</evidence>
<gene>
    <name evidence="3" type="ORF">PQQ63_06755</name>
</gene>
<sequence>MPCRFRMRSALAHLCLTIVCVHACVAQGEGRQAVVRHTDATLHARLTAAMPRWGIARYYLSTSGASVADVLRDLSSATGVPIAVGAQLAGSVEGRFDLPPQRFLEVLANAYGLVWYYDGTVLHVDPTGDERSLTLRLNYAKPAELHALLNGTASADPRFPLVDDTPMPGLITVRGPAAYLALVDRSARQVDGAARMKVATAVRIVGLHYSQAADRIALTNGRTGPVEGVASEARRLLDPPGNRYIDVTEYEAPLPIIAADARTNTVLIRDRPQQLDADVRAVTALDNSAPLVELDVLIADVQTAALPLLLLGRVQAGSTGGAGGQVKVGGDGAALRDRLHKLEATQTAHVRTESELSTVDRVAAALEQRLDQPVAISGHVRPPAVAPAAMSLRIVPSVEQRTSPPGITLAVELRSPVEIDVARMTLAPHEGMVLVVPDESRASGSAQATAQDPPTIWLVMLVPHVIERSAGDATQVPDAKRIRGEVQARSQK</sequence>
<keyword evidence="1" id="KW-0732">Signal</keyword>
<evidence type="ECO:0000313" key="4">
    <source>
        <dbReference type="Proteomes" id="UP001629432"/>
    </source>
</evidence>
<dbReference type="PANTHER" id="PTHR30332">
    <property type="entry name" value="PROBABLE GENERAL SECRETION PATHWAY PROTEIN D"/>
    <property type="match status" value="1"/>
</dbReference>
<dbReference type="PANTHER" id="PTHR30332:SF5">
    <property type="entry name" value="SPI-1 TYPE 3 SECRETION SYSTEM SECRETIN"/>
    <property type="match status" value="1"/>
</dbReference>